<evidence type="ECO:0000313" key="3">
    <source>
        <dbReference type="Proteomes" id="UP000215509"/>
    </source>
</evidence>
<reference evidence="2 3" key="1">
    <citation type="submission" date="2017-07" db="EMBL/GenBank/DDBJ databases">
        <title>Genome sequencing and assembly of Paenibacillus rigui.</title>
        <authorList>
            <person name="Mayilraj S."/>
        </authorList>
    </citation>
    <scope>NUCLEOTIDE SEQUENCE [LARGE SCALE GENOMIC DNA]</scope>
    <source>
        <strain evidence="2 3">JCM 16352</strain>
    </source>
</reference>
<name>A0A229UH14_9BACL</name>
<dbReference type="InterPro" id="IPR001584">
    <property type="entry name" value="Integrase_cat-core"/>
</dbReference>
<dbReference type="Proteomes" id="UP000215509">
    <property type="component" value="Unassembled WGS sequence"/>
</dbReference>
<dbReference type="EMBL" id="NMQW01000058">
    <property type="protein sequence ID" value="OXM82687.1"/>
    <property type="molecule type" value="Genomic_DNA"/>
</dbReference>
<dbReference type="Pfam" id="PF13333">
    <property type="entry name" value="rve_2"/>
    <property type="match status" value="1"/>
</dbReference>
<evidence type="ECO:0000259" key="1">
    <source>
        <dbReference type="Pfam" id="PF13333"/>
    </source>
</evidence>
<proteinExistence type="predicted"/>
<gene>
    <name evidence="2" type="ORF">CF651_29710</name>
</gene>
<protein>
    <recommendedName>
        <fullName evidence="1">Integrase catalytic domain-containing protein</fullName>
    </recommendedName>
</protein>
<comment type="caution">
    <text evidence="2">The sequence shown here is derived from an EMBL/GenBank/DDBJ whole genome shotgun (WGS) entry which is preliminary data.</text>
</comment>
<organism evidence="2 3">
    <name type="scientific">Paenibacillus rigui</name>
    <dbReference type="NCBI Taxonomy" id="554312"/>
    <lineage>
        <taxon>Bacteria</taxon>
        <taxon>Bacillati</taxon>
        <taxon>Bacillota</taxon>
        <taxon>Bacilli</taxon>
        <taxon>Bacillales</taxon>
        <taxon>Paenibacillaceae</taxon>
        <taxon>Paenibacillus</taxon>
    </lineage>
</organism>
<accession>A0A229UH14</accession>
<dbReference type="AlphaFoldDB" id="A0A229UH14"/>
<dbReference type="GO" id="GO:0015074">
    <property type="term" value="P:DNA integration"/>
    <property type="evidence" value="ECO:0007669"/>
    <property type="project" value="InterPro"/>
</dbReference>
<dbReference type="OrthoDB" id="9781005at2"/>
<feature type="domain" description="Integrase catalytic" evidence="1">
    <location>
        <begin position="3"/>
        <end position="38"/>
    </location>
</feature>
<evidence type="ECO:0000313" key="2">
    <source>
        <dbReference type="EMBL" id="OXM82687.1"/>
    </source>
</evidence>
<sequence length="51" mass="6191">MSLLEAECLQRDEFGSYQEAYEVVTNYIRFYNERRMHGNLYYDPSFAIRSN</sequence>
<keyword evidence="3" id="KW-1185">Reference proteome</keyword>